<dbReference type="EMBL" id="BAAAUX010000013">
    <property type="protein sequence ID" value="GAA2791790.1"/>
    <property type="molecule type" value="Genomic_DNA"/>
</dbReference>
<evidence type="ECO:0000313" key="3">
    <source>
        <dbReference type="Proteomes" id="UP001500979"/>
    </source>
</evidence>
<protein>
    <recommendedName>
        <fullName evidence="4">DUF3558 domain-containing protein</fullName>
    </recommendedName>
</protein>
<dbReference type="InterPro" id="IPR024520">
    <property type="entry name" value="DUF3558"/>
</dbReference>
<dbReference type="PROSITE" id="PS51257">
    <property type="entry name" value="PROKAR_LIPOPROTEIN"/>
    <property type="match status" value="1"/>
</dbReference>
<reference evidence="2 3" key="1">
    <citation type="journal article" date="2019" name="Int. J. Syst. Evol. Microbiol.">
        <title>The Global Catalogue of Microorganisms (GCM) 10K type strain sequencing project: providing services to taxonomists for standard genome sequencing and annotation.</title>
        <authorList>
            <consortium name="The Broad Institute Genomics Platform"/>
            <consortium name="The Broad Institute Genome Sequencing Center for Infectious Disease"/>
            <person name="Wu L."/>
            <person name="Ma J."/>
        </authorList>
    </citation>
    <scope>NUCLEOTIDE SEQUENCE [LARGE SCALE GENOMIC DNA]</scope>
    <source>
        <strain evidence="2 3">JCM 9383</strain>
    </source>
</reference>
<evidence type="ECO:0000313" key="2">
    <source>
        <dbReference type="EMBL" id="GAA2791790.1"/>
    </source>
</evidence>
<accession>A0ABN3VFQ7</accession>
<dbReference type="Proteomes" id="UP001500979">
    <property type="component" value="Unassembled WGS sequence"/>
</dbReference>
<evidence type="ECO:0008006" key="4">
    <source>
        <dbReference type="Google" id="ProtNLM"/>
    </source>
</evidence>
<proteinExistence type="predicted"/>
<dbReference type="Pfam" id="PF12079">
    <property type="entry name" value="DUF3558"/>
    <property type="match status" value="1"/>
</dbReference>
<gene>
    <name evidence="2" type="ORF">GCM10010470_28260</name>
</gene>
<organism evidence="2 3">
    <name type="scientific">Saccharopolyspora taberi</name>
    <dbReference type="NCBI Taxonomy" id="60895"/>
    <lineage>
        <taxon>Bacteria</taxon>
        <taxon>Bacillati</taxon>
        <taxon>Actinomycetota</taxon>
        <taxon>Actinomycetes</taxon>
        <taxon>Pseudonocardiales</taxon>
        <taxon>Pseudonocardiaceae</taxon>
        <taxon>Saccharopolyspora</taxon>
    </lineage>
</organism>
<keyword evidence="3" id="KW-1185">Reference proteome</keyword>
<keyword evidence="1" id="KW-0732">Signal</keyword>
<sequence>MMRTRTTRSTATAVLVGAGLLVAGCTGGGEQSPPPPTSENGLASFDPCAGVPQEVLQSIGATEPGEPVDQGIGEQGCEFSGSELVLAVYKGQSATLEYWEGQRGNFAVFEPNQVGSRKGIKQITKASSGSGSLCTQVVEAGGGSISVQVNLDADKVEGNDPCAKALEIAQRIEPKLPK</sequence>
<evidence type="ECO:0000256" key="1">
    <source>
        <dbReference type="SAM" id="SignalP"/>
    </source>
</evidence>
<feature type="chain" id="PRO_5046259062" description="DUF3558 domain-containing protein" evidence="1">
    <location>
        <begin position="24"/>
        <end position="178"/>
    </location>
</feature>
<feature type="signal peptide" evidence="1">
    <location>
        <begin position="1"/>
        <end position="23"/>
    </location>
</feature>
<comment type="caution">
    <text evidence="2">The sequence shown here is derived from an EMBL/GenBank/DDBJ whole genome shotgun (WGS) entry which is preliminary data.</text>
</comment>
<name>A0ABN3VFQ7_9PSEU</name>